<dbReference type="EMBL" id="JAUSUZ010000001">
    <property type="protein sequence ID" value="MDQ0365001.1"/>
    <property type="molecule type" value="Genomic_DNA"/>
</dbReference>
<protein>
    <submittedName>
        <fullName evidence="4">Multidrug efflux pump subunit AcrA (Membrane-fusion protein)</fullName>
    </submittedName>
</protein>
<evidence type="ECO:0000313" key="4">
    <source>
        <dbReference type="EMBL" id="MDQ0365001.1"/>
    </source>
</evidence>
<accession>A0AAE3VWB2</accession>
<feature type="chain" id="PRO_5041898315" evidence="3">
    <location>
        <begin position="20"/>
        <end position="342"/>
    </location>
</feature>
<evidence type="ECO:0000256" key="1">
    <source>
        <dbReference type="ARBA" id="ARBA00022448"/>
    </source>
</evidence>
<name>A0AAE3VWB2_9ACTN</name>
<dbReference type="Proteomes" id="UP001240236">
    <property type="component" value="Unassembled WGS sequence"/>
</dbReference>
<keyword evidence="1" id="KW-0813">Transport</keyword>
<dbReference type="AlphaFoldDB" id="A0AAE3VWB2"/>
<gene>
    <name evidence="4" type="ORF">J2S42_001670</name>
</gene>
<feature type="signal peptide" evidence="3">
    <location>
        <begin position="1"/>
        <end position="19"/>
    </location>
</feature>
<dbReference type="PANTHER" id="PTHR30097">
    <property type="entry name" value="CATION EFFLUX SYSTEM PROTEIN CUSB"/>
    <property type="match status" value="1"/>
</dbReference>
<keyword evidence="3" id="KW-0732">Signal</keyword>
<reference evidence="4 5" key="1">
    <citation type="submission" date="2023-07" db="EMBL/GenBank/DDBJ databases">
        <title>Sequencing the genomes of 1000 actinobacteria strains.</title>
        <authorList>
            <person name="Klenk H.-P."/>
        </authorList>
    </citation>
    <scope>NUCLEOTIDE SEQUENCE [LARGE SCALE GENOMIC DNA]</scope>
    <source>
        <strain evidence="4 5">DSM 44709</strain>
    </source>
</reference>
<evidence type="ECO:0000256" key="2">
    <source>
        <dbReference type="SAM" id="MobiDB-lite"/>
    </source>
</evidence>
<organism evidence="4 5">
    <name type="scientific">Catenuloplanes indicus</name>
    <dbReference type="NCBI Taxonomy" id="137267"/>
    <lineage>
        <taxon>Bacteria</taxon>
        <taxon>Bacillati</taxon>
        <taxon>Actinomycetota</taxon>
        <taxon>Actinomycetes</taxon>
        <taxon>Micromonosporales</taxon>
        <taxon>Micromonosporaceae</taxon>
        <taxon>Catenuloplanes</taxon>
    </lineage>
</organism>
<dbReference type="GO" id="GO:0030313">
    <property type="term" value="C:cell envelope"/>
    <property type="evidence" value="ECO:0007669"/>
    <property type="project" value="TreeGrafter"/>
</dbReference>
<dbReference type="GO" id="GO:0060003">
    <property type="term" value="P:copper ion export"/>
    <property type="evidence" value="ECO:0007669"/>
    <property type="project" value="TreeGrafter"/>
</dbReference>
<dbReference type="Gene3D" id="2.40.420.20">
    <property type="match status" value="1"/>
</dbReference>
<sequence>MRRRLLLGAGGLLAVAAGAGVRAVAASSAGPALAPVFSGTTAEIVRGDLRGSTAVAGTLRFTGARTIHAARSGVLTELPAPGTVITLGKPLYAVDNAPVVLLRGRKPAWRDFRIGMDDGPDVRQLEESLRTLGLLHHAPDNEFGWPTADALEKWRDAATLPLDTIMFAEEDLRVGTVTARPGDRVAPGTPLFEATGTTRVVDADVPLADQRLAVTGTEVGLALPGGRTSKGRISSVGTPTERPDAKKTIIPVVVTLADPAAAGDLQQASVTVDLPSEHRTDVLSVPVGALLAIDPQRFGVEVVGADGATRTVPVTTGLFAAGRVEISGDGIAAGQRVVVPGR</sequence>
<evidence type="ECO:0000256" key="3">
    <source>
        <dbReference type="SAM" id="SignalP"/>
    </source>
</evidence>
<proteinExistence type="predicted"/>
<dbReference type="GO" id="GO:0015679">
    <property type="term" value="P:plasma membrane copper ion transport"/>
    <property type="evidence" value="ECO:0007669"/>
    <property type="project" value="TreeGrafter"/>
</dbReference>
<comment type="caution">
    <text evidence="4">The sequence shown here is derived from an EMBL/GenBank/DDBJ whole genome shotgun (WGS) entry which is preliminary data.</text>
</comment>
<dbReference type="PANTHER" id="PTHR30097:SF4">
    <property type="entry name" value="SLR6042 PROTEIN"/>
    <property type="match status" value="1"/>
</dbReference>
<keyword evidence="5" id="KW-1185">Reference proteome</keyword>
<dbReference type="InterPro" id="IPR051909">
    <property type="entry name" value="MFP_Cation_Efflux"/>
</dbReference>
<feature type="region of interest" description="Disordered" evidence="2">
    <location>
        <begin position="223"/>
        <end position="242"/>
    </location>
</feature>
<dbReference type="RefSeq" id="WP_307237041.1">
    <property type="nucleotide sequence ID" value="NZ_JAUSUZ010000001.1"/>
</dbReference>
<evidence type="ECO:0000313" key="5">
    <source>
        <dbReference type="Proteomes" id="UP001240236"/>
    </source>
</evidence>